<comment type="caution">
    <text evidence="2">The sequence shown here is derived from an EMBL/GenBank/DDBJ whole genome shotgun (WGS) entry which is preliminary data.</text>
</comment>
<feature type="transmembrane region" description="Helical" evidence="1">
    <location>
        <begin position="12"/>
        <end position="32"/>
    </location>
</feature>
<sequence>MHETGKTKHIFTSFCILPYFIIYICIFKFLSYRPLHTLHYHCQVPTVRHGEEMIPYIKSDRTFAFLGFSFPTVYQLLYHNNNNNDLNVQSAVSFRVLSHRRSPCNAHDHPICLVPIHSDISLADDL</sequence>
<dbReference type="EMBL" id="JACASE010000001">
    <property type="protein sequence ID" value="KAF6505995.1"/>
    <property type="molecule type" value="Genomic_DNA"/>
</dbReference>
<keyword evidence="1" id="KW-0472">Membrane</keyword>
<organism evidence="2 3">
    <name type="scientific">Rousettus aegyptiacus</name>
    <name type="common">Egyptian fruit bat</name>
    <name type="synonym">Pteropus aegyptiacus</name>
    <dbReference type="NCBI Taxonomy" id="9407"/>
    <lineage>
        <taxon>Eukaryota</taxon>
        <taxon>Metazoa</taxon>
        <taxon>Chordata</taxon>
        <taxon>Craniata</taxon>
        <taxon>Vertebrata</taxon>
        <taxon>Euteleostomi</taxon>
        <taxon>Mammalia</taxon>
        <taxon>Eutheria</taxon>
        <taxon>Laurasiatheria</taxon>
        <taxon>Chiroptera</taxon>
        <taxon>Yinpterochiroptera</taxon>
        <taxon>Pteropodoidea</taxon>
        <taxon>Pteropodidae</taxon>
        <taxon>Rousettinae</taxon>
        <taxon>Rousettus</taxon>
    </lineage>
</organism>
<dbReference type="AlphaFoldDB" id="A0A7J8KAV0"/>
<gene>
    <name evidence="2" type="ORF">HJG63_007860</name>
</gene>
<dbReference type="Proteomes" id="UP000593571">
    <property type="component" value="Unassembled WGS sequence"/>
</dbReference>
<evidence type="ECO:0000256" key="1">
    <source>
        <dbReference type="SAM" id="Phobius"/>
    </source>
</evidence>
<evidence type="ECO:0000313" key="3">
    <source>
        <dbReference type="Proteomes" id="UP000593571"/>
    </source>
</evidence>
<name>A0A7J8KAV0_ROUAE</name>
<keyword evidence="1" id="KW-0812">Transmembrane</keyword>
<keyword evidence="1" id="KW-1133">Transmembrane helix</keyword>
<evidence type="ECO:0000313" key="2">
    <source>
        <dbReference type="EMBL" id="KAF6505995.1"/>
    </source>
</evidence>
<keyword evidence="3" id="KW-1185">Reference proteome</keyword>
<protein>
    <submittedName>
        <fullName evidence="2">Uncharacterized protein</fullName>
    </submittedName>
</protein>
<proteinExistence type="predicted"/>
<reference evidence="2 3" key="1">
    <citation type="journal article" date="2020" name="Nature">
        <title>Six reference-quality genomes reveal evolution of bat adaptations.</title>
        <authorList>
            <person name="Jebb D."/>
            <person name="Huang Z."/>
            <person name="Pippel M."/>
            <person name="Hughes G.M."/>
            <person name="Lavrichenko K."/>
            <person name="Devanna P."/>
            <person name="Winkler S."/>
            <person name="Jermiin L.S."/>
            <person name="Skirmuntt E.C."/>
            <person name="Katzourakis A."/>
            <person name="Burkitt-Gray L."/>
            <person name="Ray D.A."/>
            <person name="Sullivan K.A.M."/>
            <person name="Roscito J.G."/>
            <person name="Kirilenko B.M."/>
            <person name="Davalos L.M."/>
            <person name="Corthals A.P."/>
            <person name="Power M.L."/>
            <person name="Jones G."/>
            <person name="Ransome R.D."/>
            <person name="Dechmann D.K.N."/>
            <person name="Locatelli A.G."/>
            <person name="Puechmaille S.J."/>
            <person name="Fedrigo O."/>
            <person name="Jarvis E.D."/>
            <person name="Hiller M."/>
            <person name="Vernes S.C."/>
            <person name="Myers E.W."/>
            <person name="Teeling E.C."/>
        </authorList>
    </citation>
    <scope>NUCLEOTIDE SEQUENCE [LARGE SCALE GENOMIC DNA]</scope>
    <source>
        <strain evidence="2">MRouAeg1</strain>
        <tissue evidence="2">Muscle</tissue>
    </source>
</reference>
<accession>A0A7J8KAV0</accession>